<dbReference type="AlphaFoldDB" id="A0A941ARK3"/>
<keyword evidence="5" id="KW-0175">Coiled coil</keyword>
<feature type="coiled-coil region" evidence="5">
    <location>
        <begin position="21"/>
        <end position="48"/>
    </location>
</feature>
<reference evidence="8" key="1">
    <citation type="journal article" date="2016" name="Int. J. Syst. Evol. Microbiol.">
        <title>Pseudoxanthomonas helianthi sp. nov., isolated from roots of Jerusalem artichoke (Helianthus tuberosus).</title>
        <authorList>
            <person name="Kittiwongwattana C."/>
            <person name="Thawai C."/>
        </authorList>
    </citation>
    <scope>NUCLEOTIDE SEQUENCE</scope>
    <source>
        <strain evidence="8">110414</strain>
    </source>
</reference>
<evidence type="ECO:0000313" key="9">
    <source>
        <dbReference type="Proteomes" id="UP000673447"/>
    </source>
</evidence>
<dbReference type="SMART" id="SM00220">
    <property type="entry name" value="S_TKc"/>
    <property type="match status" value="1"/>
</dbReference>
<dbReference type="PROSITE" id="PS00108">
    <property type="entry name" value="PROTEIN_KINASE_ST"/>
    <property type="match status" value="1"/>
</dbReference>
<keyword evidence="6" id="KW-0472">Membrane</keyword>
<keyword evidence="6" id="KW-1133">Transmembrane helix</keyword>
<evidence type="ECO:0000256" key="6">
    <source>
        <dbReference type="SAM" id="Phobius"/>
    </source>
</evidence>
<dbReference type="EMBL" id="JAGKTC010000001">
    <property type="protein sequence ID" value="MBP3983159.1"/>
    <property type="molecule type" value="Genomic_DNA"/>
</dbReference>
<dbReference type="CDD" id="cd14014">
    <property type="entry name" value="STKc_PknB_like"/>
    <property type="match status" value="1"/>
</dbReference>
<feature type="domain" description="Protein kinase" evidence="7">
    <location>
        <begin position="80"/>
        <end position="339"/>
    </location>
</feature>
<dbReference type="Pfam" id="PF13424">
    <property type="entry name" value="TPR_12"/>
    <property type="match status" value="2"/>
</dbReference>
<dbReference type="InterPro" id="IPR011990">
    <property type="entry name" value="TPR-like_helical_dom_sf"/>
</dbReference>
<name>A0A941ARK3_9GAMM</name>
<feature type="transmembrane region" description="Helical" evidence="6">
    <location>
        <begin position="363"/>
        <end position="385"/>
    </location>
</feature>
<dbReference type="Gene3D" id="3.30.200.20">
    <property type="entry name" value="Phosphorylase Kinase, domain 1"/>
    <property type="match status" value="1"/>
</dbReference>
<dbReference type="Gene3D" id="1.10.510.10">
    <property type="entry name" value="Transferase(Phosphotransferase) domain 1"/>
    <property type="match status" value="1"/>
</dbReference>
<keyword evidence="1" id="KW-0808">Transferase</keyword>
<accession>A0A941ARK3</accession>
<dbReference type="Proteomes" id="UP000673447">
    <property type="component" value="Unassembled WGS sequence"/>
</dbReference>
<evidence type="ECO:0000256" key="3">
    <source>
        <dbReference type="ARBA" id="ARBA00022777"/>
    </source>
</evidence>
<dbReference type="SUPFAM" id="SSF56112">
    <property type="entry name" value="Protein kinase-like (PK-like)"/>
    <property type="match status" value="1"/>
</dbReference>
<dbReference type="InterPro" id="IPR008271">
    <property type="entry name" value="Ser/Thr_kinase_AS"/>
</dbReference>
<keyword evidence="4" id="KW-0067">ATP-binding</keyword>
<organism evidence="8 9">
    <name type="scientific">Pseudoxanthomonas helianthi</name>
    <dbReference type="NCBI Taxonomy" id="1453541"/>
    <lineage>
        <taxon>Bacteria</taxon>
        <taxon>Pseudomonadati</taxon>
        <taxon>Pseudomonadota</taxon>
        <taxon>Gammaproteobacteria</taxon>
        <taxon>Lysobacterales</taxon>
        <taxon>Lysobacteraceae</taxon>
        <taxon>Pseudoxanthomonas</taxon>
    </lineage>
</organism>
<evidence type="ECO:0000256" key="5">
    <source>
        <dbReference type="SAM" id="Coils"/>
    </source>
</evidence>
<dbReference type="SUPFAM" id="SSF48452">
    <property type="entry name" value="TPR-like"/>
    <property type="match status" value="3"/>
</dbReference>
<keyword evidence="2" id="KW-0547">Nucleotide-binding</keyword>
<dbReference type="GO" id="GO:0004674">
    <property type="term" value="F:protein serine/threonine kinase activity"/>
    <property type="evidence" value="ECO:0007669"/>
    <property type="project" value="TreeGrafter"/>
</dbReference>
<dbReference type="PROSITE" id="PS50011">
    <property type="entry name" value="PROTEIN_KINASE_DOM"/>
    <property type="match status" value="1"/>
</dbReference>
<reference evidence="8" key="2">
    <citation type="submission" date="2021-03" db="EMBL/GenBank/DDBJ databases">
        <authorList>
            <person name="Cao W."/>
        </authorList>
    </citation>
    <scope>NUCLEOTIDE SEQUENCE</scope>
    <source>
        <strain evidence="8">110414</strain>
    </source>
</reference>
<keyword evidence="9" id="KW-1185">Reference proteome</keyword>
<evidence type="ECO:0000256" key="1">
    <source>
        <dbReference type="ARBA" id="ARBA00022679"/>
    </source>
</evidence>
<protein>
    <submittedName>
        <fullName evidence="8">Tetratricopeptide repeat protein</fullName>
    </submittedName>
</protein>
<evidence type="ECO:0000313" key="8">
    <source>
        <dbReference type="EMBL" id="MBP3983159.1"/>
    </source>
</evidence>
<dbReference type="PANTHER" id="PTHR43289:SF34">
    <property type="entry name" value="SERINE_THREONINE-PROTEIN KINASE YBDM-RELATED"/>
    <property type="match status" value="1"/>
</dbReference>
<evidence type="ECO:0000256" key="2">
    <source>
        <dbReference type="ARBA" id="ARBA00022741"/>
    </source>
</evidence>
<evidence type="ECO:0000256" key="4">
    <source>
        <dbReference type="ARBA" id="ARBA00022840"/>
    </source>
</evidence>
<dbReference type="InterPro" id="IPR000719">
    <property type="entry name" value="Prot_kinase_dom"/>
</dbReference>
<sequence length="881" mass="95045">MANADWNRLRDLFEKVCDLPQAQWRSRLEALTEDRAAIEEAMALLQAQTISFNRALGPLGQLMASLPETELQVGERLGQWQMVERLASGGMGTVFVAERADQLFRQRVAIKLLRGLAADAGVASRLAEERQILAELEHPGIARLFDGGTTPAGHPYLVMEYVPGAPLDAHCEREGLDLQARVRQFLRVCLAVQAAHQRLVIHCDIKPSNILMRDADSPVLLDFGIAQVLGQGSADPLAFCTPAYASPEQLAGASLDVTSDVFSLGILLTELLACRKVGRTAADRDVRVPLPSALAGDDCGWRKRLRGDLDAIAGKACALSPQARYASVQELVADLKAWLDRRPVAAANGGWSYRARRFLHRHALASAIAALGLVALVAGLGVALWQGHQARLQRDHALAESAKSRAVLEFMGGLFELADPEMARGREVTAQELLGRGVERMRGQFEDRPEVRAELLGAMADAQRGLGHYDEALSLASEASALALRVGDAALYRTQELTRARLLHQLGRYPEALSVLDALQPLLLANDRDTRLAQATAAHQRGLELQALNRRDEARAAYEAAHRSRMQLLGAGDRRTQEVAMSLVSLHVLEGRLDDAGRLARSTLADIRRTAPPRDPLRARALDALAMVLANTGPLAEAEALRREELALRTSVYGPGHPGTVGAANDLASVLYAQRRFGEAAVLFRQVLAMRRAQFGNAHPGVATVANNLATCELESGHAAQGQPLAEEALRIRMAKYGLRHHSTATSLHTLGAIELDRGDAKALVHLQQAVDSWEAAMGEGTRSAAGALRDLARAKIVFGTPDPGCATAQRAHALTAEANDDPARLAYVGVIRAACEAAARRPGADAALETAQANLKRLLDAKDARLRRAEEVVRAAQGSR</sequence>
<dbReference type="Pfam" id="PF00069">
    <property type="entry name" value="Pkinase"/>
    <property type="match status" value="1"/>
</dbReference>
<evidence type="ECO:0000259" key="7">
    <source>
        <dbReference type="PROSITE" id="PS50011"/>
    </source>
</evidence>
<keyword evidence="3" id="KW-0418">Kinase</keyword>
<keyword evidence="6" id="KW-0812">Transmembrane</keyword>
<proteinExistence type="predicted"/>
<dbReference type="RefSeq" id="WP_210535021.1">
    <property type="nucleotide sequence ID" value="NZ_JAGKTC010000001.1"/>
</dbReference>
<dbReference type="InterPro" id="IPR011009">
    <property type="entry name" value="Kinase-like_dom_sf"/>
</dbReference>
<dbReference type="PANTHER" id="PTHR43289">
    <property type="entry name" value="MITOGEN-ACTIVATED PROTEIN KINASE KINASE KINASE 20-RELATED"/>
    <property type="match status" value="1"/>
</dbReference>
<dbReference type="Gene3D" id="1.25.40.10">
    <property type="entry name" value="Tetratricopeptide repeat domain"/>
    <property type="match status" value="2"/>
</dbReference>
<dbReference type="GO" id="GO:0005524">
    <property type="term" value="F:ATP binding"/>
    <property type="evidence" value="ECO:0007669"/>
    <property type="project" value="UniProtKB-KW"/>
</dbReference>
<comment type="caution">
    <text evidence="8">The sequence shown here is derived from an EMBL/GenBank/DDBJ whole genome shotgun (WGS) entry which is preliminary data.</text>
</comment>
<gene>
    <name evidence="8" type="ORF">J5837_01875</name>
</gene>